<keyword evidence="5" id="KW-1133">Transmembrane helix</keyword>
<sequence>MEPRDKTYETVSTMEDREELLSNTEVEDSLMGDEEKQQWRNTSSSHKLLGHDLRRKRDAMRSNRWLIGTLLQVIIIALLTLILYRQQQNVRPPSETPQVGGDVKGKGPTLDTMIVKFDADASFVPWNTTELMSDGVLEQWKTMFPSGTGWGTDRTTFSTTTMTHQLHCLFMMTHIYAGLATNNTASLPHDYNSHYLHCIDYLRQGVMCAADLATEPHKPTDSDDNGPGDGSWGGLHVCKDYGQVTEYLEREIKDGNRVVLPVDD</sequence>
<evidence type="ECO:0000256" key="3">
    <source>
        <dbReference type="ARBA" id="ARBA00035112"/>
    </source>
</evidence>
<dbReference type="RefSeq" id="XP_007840819.1">
    <property type="nucleotide sequence ID" value="XM_007842628.1"/>
</dbReference>
<evidence type="ECO:0000256" key="4">
    <source>
        <dbReference type="SAM" id="MobiDB-lite"/>
    </source>
</evidence>
<dbReference type="GO" id="GO:0016491">
    <property type="term" value="F:oxidoreductase activity"/>
    <property type="evidence" value="ECO:0007669"/>
    <property type="project" value="UniProtKB-KW"/>
</dbReference>
<keyword evidence="5" id="KW-0812">Transmembrane</keyword>
<dbReference type="KEGG" id="pfy:PFICI_14047"/>
<dbReference type="PANTHER" id="PTHR33365:SF11">
    <property type="entry name" value="TAT PATHWAY SIGNAL SEQUENCE"/>
    <property type="match status" value="1"/>
</dbReference>
<dbReference type="GO" id="GO:0043386">
    <property type="term" value="P:mycotoxin biosynthetic process"/>
    <property type="evidence" value="ECO:0007669"/>
    <property type="project" value="InterPro"/>
</dbReference>
<name>W3WMY9_PESFW</name>
<evidence type="ECO:0000256" key="1">
    <source>
        <dbReference type="ARBA" id="ARBA00004685"/>
    </source>
</evidence>
<dbReference type="OrthoDB" id="3687641at2759"/>
<evidence type="ECO:0008006" key="8">
    <source>
        <dbReference type="Google" id="ProtNLM"/>
    </source>
</evidence>
<reference evidence="7" key="1">
    <citation type="journal article" date="2015" name="BMC Genomics">
        <title>Genomic and transcriptomic analysis of the endophytic fungus Pestalotiopsis fici reveals its lifestyle and high potential for synthesis of natural products.</title>
        <authorList>
            <person name="Wang X."/>
            <person name="Zhang X."/>
            <person name="Liu L."/>
            <person name="Xiang M."/>
            <person name="Wang W."/>
            <person name="Sun X."/>
            <person name="Che Y."/>
            <person name="Guo L."/>
            <person name="Liu G."/>
            <person name="Guo L."/>
            <person name="Wang C."/>
            <person name="Yin W.B."/>
            <person name="Stadler M."/>
            <person name="Zhang X."/>
            <person name="Liu X."/>
        </authorList>
    </citation>
    <scope>NUCLEOTIDE SEQUENCE [LARGE SCALE GENOMIC DNA]</scope>
    <source>
        <strain evidence="7">W106-1 / CGMCC3.15140</strain>
    </source>
</reference>
<comment type="pathway">
    <text evidence="1">Mycotoxin biosynthesis.</text>
</comment>
<gene>
    <name evidence="6" type="ORF">PFICI_14047</name>
</gene>
<dbReference type="AlphaFoldDB" id="W3WMY9"/>
<accession>W3WMY9</accession>
<keyword evidence="2" id="KW-0560">Oxidoreductase</keyword>
<dbReference type="InterPro" id="IPR021765">
    <property type="entry name" value="UstYa-like"/>
</dbReference>
<comment type="similarity">
    <text evidence="3">Belongs to the ustYa family.</text>
</comment>
<dbReference type="InParanoid" id="W3WMY9"/>
<proteinExistence type="inferred from homology"/>
<feature type="transmembrane region" description="Helical" evidence="5">
    <location>
        <begin position="65"/>
        <end position="84"/>
    </location>
</feature>
<feature type="region of interest" description="Disordered" evidence="4">
    <location>
        <begin position="1"/>
        <end position="43"/>
    </location>
</feature>
<evidence type="ECO:0000313" key="7">
    <source>
        <dbReference type="Proteomes" id="UP000030651"/>
    </source>
</evidence>
<protein>
    <recommendedName>
        <fullName evidence="8">Oxidase ustYa</fullName>
    </recommendedName>
</protein>
<evidence type="ECO:0000313" key="6">
    <source>
        <dbReference type="EMBL" id="ETS74181.1"/>
    </source>
</evidence>
<dbReference type="HOGENOM" id="CLU_042941_4_0_1"/>
<evidence type="ECO:0000256" key="5">
    <source>
        <dbReference type="SAM" id="Phobius"/>
    </source>
</evidence>
<dbReference type="PANTHER" id="PTHR33365">
    <property type="entry name" value="YALI0B05434P"/>
    <property type="match status" value="1"/>
</dbReference>
<organism evidence="6 7">
    <name type="scientific">Pestalotiopsis fici (strain W106-1 / CGMCC3.15140)</name>
    <dbReference type="NCBI Taxonomy" id="1229662"/>
    <lineage>
        <taxon>Eukaryota</taxon>
        <taxon>Fungi</taxon>
        <taxon>Dikarya</taxon>
        <taxon>Ascomycota</taxon>
        <taxon>Pezizomycotina</taxon>
        <taxon>Sordariomycetes</taxon>
        <taxon>Xylariomycetidae</taxon>
        <taxon>Amphisphaeriales</taxon>
        <taxon>Sporocadaceae</taxon>
        <taxon>Pestalotiopsis</taxon>
    </lineage>
</organism>
<evidence type="ECO:0000256" key="2">
    <source>
        <dbReference type="ARBA" id="ARBA00023002"/>
    </source>
</evidence>
<keyword evidence="5" id="KW-0472">Membrane</keyword>
<dbReference type="eggNOG" id="ENOG502RK6Z">
    <property type="taxonomic scope" value="Eukaryota"/>
</dbReference>
<dbReference type="GeneID" id="19279060"/>
<keyword evidence="7" id="KW-1185">Reference proteome</keyword>
<dbReference type="EMBL" id="KI912120">
    <property type="protein sequence ID" value="ETS74181.1"/>
    <property type="molecule type" value="Genomic_DNA"/>
</dbReference>
<dbReference type="Proteomes" id="UP000030651">
    <property type="component" value="Unassembled WGS sequence"/>
</dbReference>
<dbReference type="Pfam" id="PF11807">
    <property type="entry name" value="UstYa"/>
    <property type="match status" value="1"/>
</dbReference>
<dbReference type="OMA" id="TTMTHQL"/>